<evidence type="ECO:0000259" key="4">
    <source>
        <dbReference type="Pfam" id="PF20434"/>
    </source>
</evidence>
<dbReference type="SUPFAM" id="SSF53474">
    <property type="entry name" value="alpha/beta-Hydrolases"/>
    <property type="match status" value="1"/>
</dbReference>
<dbReference type="InterPro" id="IPR029058">
    <property type="entry name" value="AB_hydrolase_fold"/>
</dbReference>
<dbReference type="AlphaFoldDB" id="B8DQX5"/>
<dbReference type="InterPro" id="IPR049492">
    <property type="entry name" value="BD-FAE-like_dom"/>
</dbReference>
<feature type="chain" id="PRO_5002870701" evidence="3">
    <location>
        <begin position="32"/>
        <end position="336"/>
    </location>
</feature>
<feature type="signal peptide" evidence="3">
    <location>
        <begin position="1"/>
        <end position="31"/>
    </location>
</feature>
<dbReference type="HOGENOM" id="CLU_012494_4_1_7"/>
<accession>B8DQX5</accession>
<dbReference type="PANTHER" id="PTHR48081">
    <property type="entry name" value="AB HYDROLASE SUPERFAMILY PROTEIN C4A8.06C"/>
    <property type="match status" value="1"/>
</dbReference>
<evidence type="ECO:0000256" key="2">
    <source>
        <dbReference type="SAM" id="MobiDB-lite"/>
    </source>
</evidence>
<evidence type="ECO:0000313" key="5">
    <source>
        <dbReference type="EMBL" id="ACL09244.1"/>
    </source>
</evidence>
<dbReference type="STRING" id="883.DvMF_2303"/>
<protein>
    <submittedName>
        <fullName evidence="5">Esterase/lipase-like protein</fullName>
    </submittedName>
</protein>
<feature type="region of interest" description="Disordered" evidence="2">
    <location>
        <begin position="43"/>
        <end position="84"/>
    </location>
</feature>
<dbReference type="Gene3D" id="3.40.50.1820">
    <property type="entry name" value="alpha/beta hydrolase"/>
    <property type="match status" value="1"/>
</dbReference>
<name>B8DQX5_NITV9</name>
<dbReference type="PROSITE" id="PS51257">
    <property type="entry name" value="PROKAR_LIPOPROTEIN"/>
    <property type="match status" value="1"/>
</dbReference>
<organism evidence="5">
    <name type="scientific">Nitratidesulfovibrio vulgaris (strain DSM 19637 / Miyazaki F)</name>
    <name type="common">Desulfovibrio vulgaris</name>
    <dbReference type="NCBI Taxonomy" id="883"/>
    <lineage>
        <taxon>Bacteria</taxon>
        <taxon>Pseudomonadati</taxon>
        <taxon>Thermodesulfobacteriota</taxon>
        <taxon>Desulfovibrionia</taxon>
        <taxon>Desulfovibrionales</taxon>
        <taxon>Desulfovibrionaceae</taxon>
        <taxon>Nitratidesulfovibrio</taxon>
    </lineage>
</organism>
<gene>
    <name evidence="5" type="ordered locus">DvMF_2303</name>
</gene>
<feature type="domain" description="BD-FAE-like" evidence="4">
    <location>
        <begin position="101"/>
        <end position="207"/>
    </location>
</feature>
<evidence type="ECO:0000256" key="1">
    <source>
        <dbReference type="ARBA" id="ARBA00022801"/>
    </source>
</evidence>
<dbReference type="InterPro" id="IPR050300">
    <property type="entry name" value="GDXG_lipolytic_enzyme"/>
</dbReference>
<evidence type="ECO:0000256" key="3">
    <source>
        <dbReference type="SAM" id="SignalP"/>
    </source>
</evidence>
<keyword evidence="1" id="KW-0378">Hydrolase</keyword>
<dbReference type="KEGG" id="dvm:DvMF_2303"/>
<dbReference type="OrthoDB" id="9775851at2"/>
<dbReference type="ESTHER" id="desvm-b8dqx5">
    <property type="family name" value="BD-FAE"/>
</dbReference>
<feature type="compositionally biased region" description="Low complexity" evidence="2">
    <location>
        <begin position="47"/>
        <end position="60"/>
    </location>
</feature>
<dbReference type="Pfam" id="PF20434">
    <property type="entry name" value="BD-FAE"/>
    <property type="match status" value="1"/>
</dbReference>
<dbReference type="GO" id="GO:0016787">
    <property type="term" value="F:hydrolase activity"/>
    <property type="evidence" value="ECO:0007669"/>
    <property type="project" value="UniProtKB-KW"/>
</dbReference>
<proteinExistence type="predicted"/>
<dbReference type="PANTHER" id="PTHR48081:SF33">
    <property type="entry name" value="KYNURENINE FORMAMIDASE"/>
    <property type="match status" value="1"/>
</dbReference>
<sequence length="336" mass="35354">MPARRTASSFLPLLLTALLAAALACPTPEAAAGPIFDRLRERRAERAASGSTASGNGAANRQDDAAARRGSTPQHPLDPASIVPGSRRLVESYGPHPAQVMDVYLPPHPQHAPVIVMVHGGAWKVGDKANPGLMDNKLARWLPKGYVLASINYRMLPDAMALEQAGDVAAAVRRVADAAPGWGADPSRIILMGHSAGAHLVALVSSAPSLLDRPVAGAVVLDSAAMDVPAIMQRRHLGFYDEAFGKNPSYWIKASPQQQWTTGAVPMLLVCSTKRADRPCAAAEALAAKTARAGRKTPVLPQALTHGEINHLLGLPGAYTDAVDGFISARLEEAAR</sequence>
<reference evidence="5" key="1">
    <citation type="submission" date="2008-10" db="EMBL/GenBank/DDBJ databases">
        <title>Complete sequence of Desulfovibrio vulgaris str. 'Miyazaki F'.</title>
        <authorList>
            <person name="Lucas S."/>
            <person name="Copeland A."/>
            <person name="Lapidus A."/>
            <person name="Glavina del Rio T."/>
            <person name="Dalin E."/>
            <person name="Tice H."/>
            <person name="Bruce D."/>
            <person name="Goodwin L."/>
            <person name="Pitluck S."/>
            <person name="Sims D."/>
            <person name="Brettin T."/>
            <person name="Detter J.C."/>
            <person name="Han C."/>
            <person name="Larimer F."/>
            <person name="Land M."/>
            <person name="Hauser L."/>
            <person name="Kyrpides N."/>
            <person name="Mikhailova N."/>
            <person name="Hazen T.C."/>
            <person name="Richardson P."/>
        </authorList>
    </citation>
    <scope>NUCLEOTIDE SEQUENCE</scope>
    <source>
        <strain evidence="5">Miyazaki F</strain>
    </source>
</reference>
<keyword evidence="3" id="KW-0732">Signal</keyword>
<dbReference type="EMBL" id="CP001197">
    <property type="protein sequence ID" value="ACL09244.1"/>
    <property type="molecule type" value="Genomic_DNA"/>
</dbReference>
<dbReference type="eggNOG" id="COG0657">
    <property type="taxonomic scope" value="Bacteria"/>
</dbReference>